<dbReference type="RefSeq" id="WP_412699368.1">
    <property type="nucleotide sequence ID" value="NZ_JAXGFO010000014.1"/>
</dbReference>
<proteinExistence type="predicted"/>
<comment type="caution">
    <text evidence="2">The sequence shown here is derived from an EMBL/GenBank/DDBJ whole genome shotgun (WGS) entry which is preliminary data.</text>
</comment>
<keyword evidence="3" id="KW-1185">Reference proteome</keyword>
<dbReference type="Proteomes" id="UP001334501">
    <property type="component" value="Unassembled WGS sequence"/>
</dbReference>
<accession>A0ABU7YNK7</accession>
<evidence type="ECO:0000313" key="2">
    <source>
        <dbReference type="EMBL" id="MEG3157120.1"/>
    </source>
</evidence>
<reference evidence="2 3" key="1">
    <citation type="journal article" date="2017" name="Curr. Microbiol.">
        <title>Lysobacter zhanggongensis sp. nov. Isolated from a Pit Mud.</title>
        <authorList>
            <person name="Zhang X.F."/>
            <person name="Wang H.H."/>
            <person name="Sun X.Y."/>
            <person name="Pan C.M."/>
        </authorList>
    </citation>
    <scope>NUCLEOTIDE SEQUENCE [LARGE SCALE GENOMIC DNA]</scope>
    <source>
        <strain evidence="2 3">ZGLJ7-1</strain>
    </source>
</reference>
<evidence type="ECO:0000256" key="1">
    <source>
        <dbReference type="SAM" id="MobiDB-lite"/>
    </source>
</evidence>
<evidence type="ECO:0000313" key="3">
    <source>
        <dbReference type="Proteomes" id="UP001334501"/>
    </source>
</evidence>
<name>A0ABU7YNK7_9GAMM</name>
<dbReference type="EMBL" id="JAXGFO010000014">
    <property type="protein sequence ID" value="MEG3157120.1"/>
    <property type="molecule type" value="Genomic_DNA"/>
</dbReference>
<feature type="compositionally biased region" description="Polar residues" evidence="1">
    <location>
        <begin position="1"/>
        <end position="27"/>
    </location>
</feature>
<feature type="region of interest" description="Disordered" evidence="1">
    <location>
        <begin position="1"/>
        <end position="57"/>
    </location>
</feature>
<sequence>MNNINSNDKNKTPQTAPASGSDSTSQGKDSRSAAPAGKTGQDGSKDAGKSNQSPSKS</sequence>
<organism evidence="2 3">
    <name type="scientific">Lysobacter zhanggongensis</name>
    <dbReference type="NCBI Taxonomy" id="1774951"/>
    <lineage>
        <taxon>Bacteria</taxon>
        <taxon>Pseudomonadati</taxon>
        <taxon>Pseudomonadota</taxon>
        <taxon>Gammaproteobacteria</taxon>
        <taxon>Lysobacterales</taxon>
        <taxon>Lysobacteraceae</taxon>
        <taxon>Lysobacter</taxon>
    </lineage>
</organism>
<protein>
    <submittedName>
        <fullName evidence="2">Uncharacterized protein</fullName>
    </submittedName>
</protein>
<gene>
    <name evidence="2" type="ORF">SNE33_04300</name>
</gene>